<organism evidence="2 3">
    <name type="scientific">Lithospermum erythrorhizon</name>
    <name type="common">Purple gromwell</name>
    <name type="synonym">Lithospermum officinale var. erythrorhizon</name>
    <dbReference type="NCBI Taxonomy" id="34254"/>
    <lineage>
        <taxon>Eukaryota</taxon>
        <taxon>Viridiplantae</taxon>
        <taxon>Streptophyta</taxon>
        <taxon>Embryophyta</taxon>
        <taxon>Tracheophyta</taxon>
        <taxon>Spermatophyta</taxon>
        <taxon>Magnoliopsida</taxon>
        <taxon>eudicotyledons</taxon>
        <taxon>Gunneridae</taxon>
        <taxon>Pentapetalae</taxon>
        <taxon>asterids</taxon>
        <taxon>lamiids</taxon>
        <taxon>Boraginales</taxon>
        <taxon>Boraginaceae</taxon>
        <taxon>Boraginoideae</taxon>
        <taxon>Lithospermeae</taxon>
        <taxon>Lithospermum</taxon>
    </lineage>
</organism>
<feature type="region of interest" description="Disordered" evidence="1">
    <location>
        <begin position="74"/>
        <end position="107"/>
    </location>
</feature>
<evidence type="ECO:0000313" key="3">
    <source>
        <dbReference type="Proteomes" id="UP001454036"/>
    </source>
</evidence>
<sequence length="107" mass="11772">MWYNLQKLTRKKESWIKALPSLSPADSTVLKGSLRFQYRLRGLLELVSGYVTKTGSLPCTVGDGYDGTAGTYGAETDVSGKKVSPDRRKTGVIDGRKSSAPRQRQAY</sequence>
<gene>
    <name evidence="2" type="ORF">LIER_01461</name>
</gene>
<name>A0AAV3NM15_LITER</name>
<evidence type="ECO:0000256" key="1">
    <source>
        <dbReference type="SAM" id="MobiDB-lite"/>
    </source>
</evidence>
<proteinExistence type="predicted"/>
<protein>
    <submittedName>
        <fullName evidence="2">Uncharacterized protein</fullName>
    </submittedName>
</protein>
<dbReference type="EMBL" id="BAABME010000141">
    <property type="protein sequence ID" value="GAA0140033.1"/>
    <property type="molecule type" value="Genomic_DNA"/>
</dbReference>
<feature type="compositionally biased region" description="Basic and acidic residues" evidence="1">
    <location>
        <begin position="78"/>
        <end position="97"/>
    </location>
</feature>
<comment type="caution">
    <text evidence="2">The sequence shown here is derived from an EMBL/GenBank/DDBJ whole genome shotgun (WGS) entry which is preliminary data.</text>
</comment>
<dbReference type="Proteomes" id="UP001454036">
    <property type="component" value="Unassembled WGS sequence"/>
</dbReference>
<keyword evidence="3" id="KW-1185">Reference proteome</keyword>
<dbReference type="AlphaFoldDB" id="A0AAV3NM15"/>
<accession>A0AAV3NM15</accession>
<reference evidence="2 3" key="1">
    <citation type="submission" date="2024-01" db="EMBL/GenBank/DDBJ databases">
        <title>The complete chloroplast genome sequence of Lithospermum erythrorhizon: insights into the phylogenetic relationship among Boraginaceae species and the maternal lineages of purple gromwells.</title>
        <authorList>
            <person name="Okada T."/>
            <person name="Watanabe K."/>
        </authorList>
    </citation>
    <scope>NUCLEOTIDE SEQUENCE [LARGE SCALE GENOMIC DNA]</scope>
</reference>
<evidence type="ECO:0000313" key="2">
    <source>
        <dbReference type="EMBL" id="GAA0140033.1"/>
    </source>
</evidence>